<dbReference type="Proteomes" id="UP000051221">
    <property type="component" value="Unassembled WGS sequence"/>
</dbReference>
<dbReference type="Pfam" id="PF05930">
    <property type="entry name" value="Phage_AlpA"/>
    <property type="match status" value="1"/>
</dbReference>
<dbReference type="InterPro" id="IPR052931">
    <property type="entry name" value="Prophage_regulatory_activator"/>
</dbReference>
<reference evidence="1 2" key="1">
    <citation type="submission" date="2015-08" db="EMBL/GenBank/DDBJ databases">
        <title>Antibacterial properties of a collection of Vibrionaceae strains.</title>
        <authorList>
            <person name="Giubergia S."/>
        </authorList>
    </citation>
    <scope>NUCLEOTIDE SEQUENCE [LARGE SCALE GENOMIC DNA]</scope>
    <source>
        <strain evidence="1 2">S0821</strain>
    </source>
</reference>
<accession>A0A0Q2M851</accession>
<dbReference type="EMBL" id="LKHS01000023">
    <property type="protein sequence ID" value="KQH84034.1"/>
    <property type="molecule type" value="Genomic_DNA"/>
</dbReference>
<dbReference type="OrthoDB" id="5986966at2"/>
<dbReference type="PANTHER" id="PTHR36154:SF1">
    <property type="entry name" value="DNA-BINDING TRANSCRIPTIONAL ACTIVATOR ALPA"/>
    <property type="match status" value="1"/>
</dbReference>
<sequence length="129" mass="14961">MQLIRRKELSELTGISRAHLYLLIGEGKFPRQIHIGKRASAWIVEEVQAWVDGVWHEGMTTSPNLENSMKLVDRKTLLNMIGFNKDTLYRMIKAGDFPPCVSKDIPRWKYNDIVTWVAKKITIRDANCF</sequence>
<dbReference type="Gene3D" id="1.10.238.160">
    <property type="match status" value="2"/>
</dbReference>
<protein>
    <submittedName>
        <fullName evidence="1">AlpA family transcriptional regulator</fullName>
    </submittedName>
</protein>
<comment type="caution">
    <text evidence="1">The sequence shown here is derived from an EMBL/GenBank/DDBJ whole genome shotgun (WGS) entry which is preliminary data.</text>
</comment>
<dbReference type="AlphaFoldDB" id="A0A0Q2M851"/>
<organism evidence="1 2">
    <name type="scientific">Vibrio furnissii</name>
    <dbReference type="NCBI Taxonomy" id="29494"/>
    <lineage>
        <taxon>Bacteria</taxon>
        <taxon>Pseudomonadati</taxon>
        <taxon>Pseudomonadota</taxon>
        <taxon>Gammaproteobacteria</taxon>
        <taxon>Vibrionales</taxon>
        <taxon>Vibrionaceae</taxon>
        <taxon>Vibrio</taxon>
    </lineage>
</organism>
<name>A0A0Q2M851_VIBFU</name>
<dbReference type="PANTHER" id="PTHR36154">
    <property type="entry name" value="DNA-BINDING TRANSCRIPTIONAL ACTIVATOR ALPA"/>
    <property type="match status" value="1"/>
</dbReference>
<evidence type="ECO:0000313" key="2">
    <source>
        <dbReference type="Proteomes" id="UP000051221"/>
    </source>
</evidence>
<keyword evidence="2" id="KW-1185">Reference proteome</keyword>
<evidence type="ECO:0000313" key="1">
    <source>
        <dbReference type="EMBL" id="KQH84034.1"/>
    </source>
</evidence>
<dbReference type="InterPro" id="IPR010260">
    <property type="entry name" value="AlpA"/>
</dbReference>
<gene>
    <name evidence="1" type="ORF">AMR76_20395</name>
</gene>
<dbReference type="InParanoid" id="A0A0Q2M851"/>
<proteinExistence type="predicted"/>
<dbReference type="RefSeq" id="WP_017043716.1">
    <property type="nucleotide sequence ID" value="NZ_CP035696.1"/>
</dbReference>